<name>A0A0D6PKB2_9PROT</name>
<sequence>MRGSLVDLAVVLRAKGILAAHLLFGDWRADAQLLKDTQQKELVELML</sequence>
<accession>A0A0D6PKB2</accession>
<reference evidence="1 2" key="1">
    <citation type="submission" date="2012-11" db="EMBL/GenBank/DDBJ databases">
        <title>Whole genome sequence of Acidocella aminolytica 101 = DSM 11237.</title>
        <authorList>
            <person name="Azuma Y."/>
            <person name="Higashiura N."/>
            <person name="Hirakawa H."/>
            <person name="Matsushita K."/>
        </authorList>
    </citation>
    <scope>NUCLEOTIDE SEQUENCE [LARGE SCALE GENOMIC DNA]</scope>
    <source>
        <strain evidence="2">101 / DSM 11237</strain>
    </source>
</reference>
<protein>
    <submittedName>
        <fullName evidence="1">Uncharacterized protein</fullName>
    </submittedName>
</protein>
<dbReference type="Proteomes" id="UP000032668">
    <property type="component" value="Unassembled WGS sequence"/>
</dbReference>
<dbReference type="RefSeq" id="WP_158320203.1">
    <property type="nucleotide sequence ID" value="NZ_BANC01000186.1"/>
</dbReference>
<dbReference type="AlphaFoldDB" id="A0A0D6PKB2"/>
<proteinExistence type="predicted"/>
<keyword evidence="2" id="KW-1185">Reference proteome</keyword>
<evidence type="ECO:0000313" key="1">
    <source>
        <dbReference type="EMBL" id="GAN82240.1"/>
    </source>
</evidence>
<evidence type="ECO:0000313" key="2">
    <source>
        <dbReference type="Proteomes" id="UP000032668"/>
    </source>
</evidence>
<dbReference type="EMBL" id="BANC01000186">
    <property type="protein sequence ID" value="GAN82240.1"/>
    <property type="molecule type" value="Genomic_DNA"/>
</dbReference>
<comment type="caution">
    <text evidence="1">The sequence shown here is derived from an EMBL/GenBank/DDBJ whole genome shotgun (WGS) entry which is preliminary data.</text>
</comment>
<organism evidence="1 2">
    <name type="scientific">Acidocella aminolytica 101 = DSM 11237</name>
    <dbReference type="NCBI Taxonomy" id="1120923"/>
    <lineage>
        <taxon>Bacteria</taxon>
        <taxon>Pseudomonadati</taxon>
        <taxon>Pseudomonadota</taxon>
        <taxon>Alphaproteobacteria</taxon>
        <taxon>Acetobacterales</taxon>
        <taxon>Acidocellaceae</taxon>
        <taxon>Acidocella</taxon>
    </lineage>
</organism>
<gene>
    <name evidence="1" type="ORF">Aam_189_010</name>
</gene>